<organism evidence="2 3">
    <name type="scientific">Phytophthora fragariae</name>
    <dbReference type="NCBI Taxonomy" id="53985"/>
    <lineage>
        <taxon>Eukaryota</taxon>
        <taxon>Sar</taxon>
        <taxon>Stramenopiles</taxon>
        <taxon>Oomycota</taxon>
        <taxon>Peronosporomycetes</taxon>
        <taxon>Peronosporales</taxon>
        <taxon>Peronosporaceae</taxon>
        <taxon>Phytophthora</taxon>
    </lineage>
</organism>
<feature type="compositionally biased region" description="Low complexity" evidence="1">
    <location>
        <begin position="177"/>
        <end position="189"/>
    </location>
</feature>
<proteinExistence type="predicted"/>
<feature type="compositionally biased region" description="Low complexity" evidence="1">
    <location>
        <begin position="374"/>
        <end position="385"/>
    </location>
</feature>
<dbReference type="EMBL" id="QXGC01000385">
    <property type="protein sequence ID" value="KAE9238367.1"/>
    <property type="molecule type" value="Genomic_DNA"/>
</dbReference>
<protein>
    <recommendedName>
        <fullName evidence="4">ABC transporter family G domain-containing protein</fullName>
    </recommendedName>
</protein>
<feature type="compositionally biased region" description="Polar residues" evidence="1">
    <location>
        <begin position="909"/>
        <end position="922"/>
    </location>
</feature>
<reference evidence="2 3" key="1">
    <citation type="submission" date="2018-09" db="EMBL/GenBank/DDBJ databases">
        <title>Genomic investigation of the strawberry pathogen Phytophthora fragariae indicates pathogenicity is determined by transcriptional variation in three key races.</title>
        <authorList>
            <person name="Adams T.M."/>
            <person name="Armitage A.D."/>
            <person name="Sobczyk M.K."/>
            <person name="Bates H.J."/>
            <person name="Dunwell J.M."/>
            <person name="Nellist C.F."/>
            <person name="Harrison R.J."/>
        </authorList>
    </citation>
    <scope>NUCLEOTIDE SEQUENCE [LARGE SCALE GENOMIC DNA]</scope>
    <source>
        <strain evidence="2 3">BC-23</strain>
    </source>
</reference>
<gene>
    <name evidence="2" type="ORF">PF004_g8336</name>
</gene>
<accession>A0A6G0P732</accession>
<dbReference type="AlphaFoldDB" id="A0A6G0P732"/>
<dbReference type="Proteomes" id="UP000476176">
    <property type="component" value="Unassembled WGS sequence"/>
</dbReference>
<feature type="compositionally biased region" description="Low complexity" evidence="1">
    <location>
        <begin position="108"/>
        <end position="136"/>
    </location>
</feature>
<feature type="region of interest" description="Disordered" evidence="1">
    <location>
        <begin position="1"/>
        <end position="212"/>
    </location>
</feature>
<feature type="compositionally biased region" description="Acidic residues" evidence="1">
    <location>
        <begin position="137"/>
        <end position="148"/>
    </location>
</feature>
<evidence type="ECO:0000313" key="3">
    <source>
        <dbReference type="Proteomes" id="UP000476176"/>
    </source>
</evidence>
<feature type="compositionally biased region" description="Low complexity" evidence="1">
    <location>
        <begin position="36"/>
        <end position="45"/>
    </location>
</feature>
<feature type="compositionally biased region" description="Low complexity" evidence="1">
    <location>
        <begin position="276"/>
        <end position="287"/>
    </location>
</feature>
<feature type="compositionally biased region" description="Acidic residues" evidence="1">
    <location>
        <begin position="263"/>
        <end position="275"/>
    </location>
</feature>
<evidence type="ECO:0000256" key="1">
    <source>
        <dbReference type="SAM" id="MobiDB-lite"/>
    </source>
</evidence>
<feature type="compositionally biased region" description="Low complexity" evidence="1">
    <location>
        <begin position="87"/>
        <end position="97"/>
    </location>
</feature>
<name>A0A6G0P732_9STRA</name>
<feature type="compositionally biased region" description="Polar residues" evidence="1">
    <location>
        <begin position="744"/>
        <end position="765"/>
    </location>
</feature>
<comment type="caution">
    <text evidence="2">The sequence shown here is derived from an EMBL/GenBank/DDBJ whole genome shotgun (WGS) entry which is preliminary data.</text>
</comment>
<feature type="compositionally biased region" description="Basic residues" evidence="1">
    <location>
        <begin position="62"/>
        <end position="74"/>
    </location>
</feature>
<dbReference type="PANTHER" id="PTHR22094:SF0">
    <property type="entry name" value="MUCIN-LIKE PROTEIN 3"/>
    <property type="match status" value="1"/>
</dbReference>
<feature type="region of interest" description="Disordered" evidence="1">
    <location>
        <begin position="737"/>
        <end position="765"/>
    </location>
</feature>
<feature type="region of interest" description="Disordered" evidence="1">
    <location>
        <begin position="894"/>
        <end position="922"/>
    </location>
</feature>
<feature type="compositionally biased region" description="Low complexity" evidence="1">
    <location>
        <begin position="15"/>
        <end position="25"/>
    </location>
</feature>
<feature type="non-terminal residue" evidence="2">
    <location>
        <position position="1"/>
    </location>
</feature>
<evidence type="ECO:0000313" key="2">
    <source>
        <dbReference type="EMBL" id="KAE9238367.1"/>
    </source>
</evidence>
<feature type="compositionally biased region" description="Basic residues" evidence="1">
    <location>
        <begin position="154"/>
        <end position="166"/>
    </location>
</feature>
<dbReference type="PANTHER" id="PTHR22094">
    <property type="entry name" value="DIFFUSE PANBRONCHIOLITIS CRITICAL REGION GENE 1"/>
    <property type="match status" value="1"/>
</dbReference>
<feature type="compositionally biased region" description="Acidic residues" evidence="1">
    <location>
        <begin position="361"/>
        <end position="373"/>
    </location>
</feature>
<sequence>KPTAGTTTEEETTEVTEVTTETVETTEVKPEETTEVTEVTEVTTEIVEETVEETVVTEGKKPKSKKHRKPKRKPTAGTTTEEETTEVTEVTTETVETTEVKPEETTEVTEVTGVTTETTEEVPSTSEVTEVTTETTEIVEETVEETEVTEGKKPKSKKHRKPKRKPTAGTTTEEIDASSVSSATTSDATRISSSTTQETDEDGSAGATVKTEVFRTTGANGSVITKTVRTTIRKVTTSSGLVKRLIEVQTTTVTKTVAGETSTTEETETREEIDDSSVSSATTSDATRISSSTTQETDEDGSAGATVKTEVFRTTGANGSVITKTVRTTIRKVTTSSGLVKRLIEVQTTTVTKTVAGETSTTEETETREEIDDSSVSSATTSDATRISSSTTQETDEDGSAGATVKTEVFRTTGANGSVITKTVRTTIRKVTTSSGLVKRLIEVQTTTVTKTVAGETSTTQKTETREENEASDIGVINIATVVGTDGLNRNVVESSWEEKSAVVTAERTGKGSAWWSMKRRRLVKTWLPQFVSYVQRRGRNLSKAMPRKELLNFARDFCDQNFVSFEDGFFNAGTYEEKRATWTIARSLSFHYPGVAVQQLGLGVGKFQRTLLIDEVCHARNGSDGSTLMEVEFVLSALQVVPKKCAYYEDVLILENGEVLFHGTGESLIAYFQELGFVCAPGVNMADYLLNLTEEQQVHHQVTMIQGFNNQRQLRRSRMFSGMMKFADDMVLMTGAPGAGGPSRTSTPVGSPARSGSTARLSTSYSPLRRHLKHRFAQGSPVRSPFRSPMSSAAGFVSPQATNATKGLKITAYSSPESSKVTKSVSSKSAGFASPPVAKVARGTTSTTTSYSSPVTSKTISYLSPARTQSTTTAGSTTSRKITIEGDFTVTTTTVTSPRGTKRVFTTREPNSKVSPSTTAA</sequence>
<dbReference type="InterPro" id="IPR026623">
    <property type="entry name" value="MUCL3"/>
</dbReference>
<evidence type="ECO:0008006" key="4">
    <source>
        <dbReference type="Google" id="ProtNLM"/>
    </source>
</evidence>
<feature type="region of interest" description="Disordered" evidence="1">
    <location>
        <begin position="353"/>
        <end position="408"/>
    </location>
</feature>
<feature type="region of interest" description="Disordered" evidence="1">
    <location>
        <begin position="255"/>
        <end position="310"/>
    </location>
</feature>